<dbReference type="RefSeq" id="WP_263076458.1">
    <property type="nucleotide sequence ID" value="NZ_CP089977.1"/>
</dbReference>
<evidence type="ECO:0000256" key="7">
    <source>
        <dbReference type="SAM" id="Phobius"/>
    </source>
</evidence>
<dbReference type="PANTHER" id="PTHR30625">
    <property type="entry name" value="PROTEIN TOLQ"/>
    <property type="match status" value="1"/>
</dbReference>
<name>A0ABY6F4C4_9GAMM</name>
<keyword evidence="6" id="KW-0653">Protein transport</keyword>
<evidence type="ECO:0000313" key="10">
    <source>
        <dbReference type="Proteomes" id="UP001063782"/>
    </source>
</evidence>
<feature type="transmembrane region" description="Helical" evidence="7">
    <location>
        <begin position="16"/>
        <end position="39"/>
    </location>
</feature>
<comment type="subcellular location">
    <subcellularLocation>
        <location evidence="1">Cell membrane</location>
        <topology evidence="1">Multi-pass membrane protein</topology>
    </subcellularLocation>
    <subcellularLocation>
        <location evidence="6">Membrane</location>
        <topology evidence="6">Multi-pass membrane protein</topology>
    </subcellularLocation>
</comment>
<accession>A0ABY6F4C4</accession>
<evidence type="ECO:0000256" key="3">
    <source>
        <dbReference type="ARBA" id="ARBA00022692"/>
    </source>
</evidence>
<keyword evidence="6" id="KW-0813">Transport</keyword>
<dbReference type="EMBL" id="CP089977">
    <property type="protein sequence ID" value="UXZ04957.1"/>
    <property type="molecule type" value="Genomic_DNA"/>
</dbReference>
<dbReference type="Pfam" id="PF01618">
    <property type="entry name" value="MotA_ExbB"/>
    <property type="match status" value="1"/>
</dbReference>
<evidence type="ECO:0000256" key="4">
    <source>
        <dbReference type="ARBA" id="ARBA00022989"/>
    </source>
</evidence>
<keyword evidence="2" id="KW-1003">Cell membrane</keyword>
<feature type="transmembrane region" description="Helical" evidence="7">
    <location>
        <begin position="169"/>
        <end position="191"/>
    </location>
</feature>
<evidence type="ECO:0000256" key="6">
    <source>
        <dbReference type="RuleBase" id="RU004057"/>
    </source>
</evidence>
<evidence type="ECO:0000256" key="2">
    <source>
        <dbReference type="ARBA" id="ARBA00022475"/>
    </source>
</evidence>
<sequence length="221" mass="24098">MTNSINILHLISQASLVVQLIMAFLLILSIISWVLIFVLSGRLGQALKFDNRFDEWLWSDDLPKQFAIVQNEPHKSGLEQLFFDAYQKYQQQPSNHANSIAITERTLSSALNKQQQELEYGLPLLASIGSVAPYIGLLGTVWGIMNAFIGLSQSASVSLATVAPSIAEALIATALGLFVAIPASASFNILTAKASSIYERRSVFGERLLAQLMSLPADKSS</sequence>
<keyword evidence="10" id="KW-1185">Reference proteome</keyword>
<dbReference type="Proteomes" id="UP001063782">
    <property type="component" value="Chromosome"/>
</dbReference>
<keyword evidence="3 7" id="KW-0812">Transmembrane</keyword>
<keyword evidence="5 7" id="KW-0472">Membrane</keyword>
<comment type="similarity">
    <text evidence="6">Belongs to the exbB/tolQ family.</text>
</comment>
<evidence type="ECO:0000256" key="1">
    <source>
        <dbReference type="ARBA" id="ARBA00004651"/>
    </source>
</evidence>
<feature type="transmembrane region" description="Helical" evidence="7">
    <location>
        <begin position="122"/>
        <end position="149"/>
    </location>
</feature>
<organism evidence="9 10">
    <name type="scientific">Moraxella nasicaprae</name>
    <dbReference type="NCBI Taxonomy" id="2904122"/>
    <lineage>
        <taxon>Bacteria</taxon>
        <taxon>Pseudomonadati</taxon>
        <taxon>Pseudomonadota</taxon>
        <taxon>Gammaproteobacteria</taxon>
        <taxon>Moraxellales</taxon>
        <taxon>Moraxellaceae</taxon>
        <taxon>Moraxella</taxon>
    </lineage>
</organism>
<dbReference type="InterPro" id="IPR050790">
    <property type="entry name" value="ExbB/TolQ_transport"/>
</dbReference>
<gene>
    <name evidence="9" type="ORF">LU297_00425</name>
</gene>
<reference evidence="9" key="1">
    <citation type="submission" date="2021-12" db="EMBL/GenBank/DDBJ databases">
        <title>taxonomy of Moraxella sp. ZY201224.</title>
        <authorList>
            <person name="Li F."/>
        </authorList>
    </citation>
    <scope>NUCLEOTIDE SEQUENCE</scope>
    <source>
        <strain evidence="9">ZY201224</strain>
    </source>
</reference>
<feature type="domain" description="MotA/TolQ/ExbB proton channel" evidence="8">
    <location>
        <begin position="81"/>
        <end position="200"/>
    </location>
</feature>
<evidence type="ECO:0000313" key="9">
    <source>
        <dbReference type="EMBL" id="UXZ04957.1"/>
    </source>
</evidence>
<evidence type="ECO:0000256" key="5">
    <source>
        <dbReference type="ARBA" id="ARBA00023136"/>
    </source>
</evidence>
<evidence type="ECO:0000259" key="8">
    <source>
        <dbReference type="Pfam" id="PF01618"/>
    </source>
</evidence>
<protein>
    <submittedName>
        <fullName evidence="9">MotA/TolQ/ExbB proton channel family protein</fullName>
    </submittedName>
</protein>
<proteinExistence type="inferred from homology"/>
<dbReference type="InterPro" id="IPR002898">
    <property type="entry name" value="MotA_ExbB_proton_chnl"/>
</dbReference>
<keyword evidence="4 7" id="KW-1133">Transmembrane helix</keyword>
<dbReference type="PANTHER" id="PTHR30625:SF3">
    <property type="entry name" value="TOL-PAL SYSTEM PROTEIN TOLQ"/>
    <property type="match status" value="1"/>
</dbReference>